<evidence type="ECO:0000313" key="2">
    <source>
        <dbReference type="EMBL" id="GAH01298.1"/>
    </source>
</evidence>
<keyword evidence="1" id="KW-0472">Membrane</keyword>
<reference evidence="2" key="1">
    <citation type="journal article" date="2014" name="Front. Microbiol.">
        <title>High frequency of phylogenetically diverse reductive dehalogenase-homologous genes in deep subseafloor sedimentary metagenomes.</title>
        <authorList>
            <person name="Kawai M."/>
            <person name="Futagami T."/>
            <person name="Toyoda A."/>
            <person name="Takaki Y."/>
            <person name="Nishi S."/>
            <person name="Hori S."/>
            <person name="Arai W."/>
            <person name="Tsubouchi T."/>
            <person name="Morono Y."/>
            <person name="Uchiyama I."/>
            <person name="Ito T."/>
            <person name="Fujiyama A."/>
            <person name="Inagaki F."/>
            <person name="Takami H."/>
        </authorList>
    </citation>
    <scope>NUCLEOTIDE SEQUENCE</scope>
    <source>
        <strain evidence="2">Expedition CK06-06</strain>
    </source>
</reference>
<dbReference type="AlphaFoldDB" id="X1DY30"/>
<name>X1DY30_9ZZZZ</name>
<protein>
    <submittedName>
        <fullName evidence="2">Uncharacterized protein</fullName>
    </submittedName>
</protein>
<gene>
    <name evidence="2" type="ORF">S01H4_41710</name>
</gene>
<evidence type="ECO:0000256" key="1">
    <source>
        <dbReference type="SAM" id="Phobius"/>
    </source>
</evidence>
<feature type="transmembrane region" description="Helical" evidence="1">
    <location>
        <begin position="181"/>
        <end position="206"/>
    </location>
</feature>
<dbReference type="EMBL" id="BART01022834">
    <property type="protein sequence ID" value="GAH01298.1"/>
    <property type="molecule type" value="Genomic_DNA"/>
</dbReference>
<feature type="non-terminal residue" evidence="2">
    <location>
        <position position="287"/>
    </location>
</feature>
<proteinExistence type="predicted"/>
<sequence length="287" mass="32928">ASIISMKVRYPNTSLSNDPNDIDYITKWVPMGEFPASASQAFNELDLGGATVPDFSFSLQIAVLYSSSQSWLESDINTAKTDVNKIEPNLDEWGNPNVGFPVFVYFPFPLGGQIILCSDPSIFINQYINIDKYPDSNSYDNKVFAENVVNMIMNERVGQTVIFDEGHLANPPLSPILPLSLYLKFLDMITMFPLFAGGLPIIAIILSRRFMPKRTQAKPLLLTRVERYYGRSFFAVKMRWFLEYRQYSRGLELIYRRLKRNIIKRYNPEVELSPEIIATYLVNEFPD</sequence>
<keyword evidence="1" id="KW-1133">Transmembrane helix</keyword>
<organism evidence="2">
    <name type="scientific">marine sediment metagenome</name>
    <dbReference type="NCBI Taxonomy" id="412755"/>
    <lineage>
        <taxon>unclassified sequences</taxon>
        <taxon>metagenomes</taxon>
        <taxon>ecological metagenomes</taxon>
    </lineage>
</organism>
<keyword evidence="1" id="KW-0812">Transmembrane</keyword>
<feature type="non-terminal residue" evidence="2">
    <location>
        <position position="1"/>
    </location>
</feature>
<comment type="caution">
    <text evidence="2">The sequence shown here is derived from an EMBL/GenBank/DDBJ whole genome shotgun (WGS) entry which is preliminary data.</text>
</comment>
<accession>X1DY30</accession>